<dbReference type="OrthoDB" id="5851466at2759"/>
<keyword evidence="2" id="KW-0472">Membrane</keyword>
<reference evidence="3 4" key="1">
    <citation type="submission" date="2015-09" db="EMBL/GenBank/DDBJ databases">
        <title>Draft genome of the parasitic nematode Teladorsagia circumcincta isolate WARC Sus (inbred).</title>
        <authorList>
            <person name="Mitreva M."/>
        </authorList>
    </citation>
    <scope>NUCLEOTIDE SEQUENCE [LARGE SCALE GENOMIC DNA]</scope>
    <source>
        <strain evidence="3 4">S</strain>
    </source>
</reference>
<keyword evidence="2" id="KW-0812">Transmembrane</keyword>
<sequence length="117" mass="13360">MSTVSLPSELREDWLGEKLIECRHSGYGYTIVEWILMIAVLALSIAVCVASYLAKAYADGHYQLLLLVDSLPSKELVKRYNRYSDSREDDRTPENRTRTKEPESTQISAQAHKPENE</sequence>
<gene>
    <name evidence="3" type="ORF">TELCIR_01701</name>
</gene>
<proteinExistence type="predicted"/>
<feature type="region of interest" description="Disordered" evidence="1">
    <location>
        <begin position="82"/>
        <end position="117"/>
    </location>
</feature>
<organism evidence="3 4">
    <name type="scientific">Teladorsagia circumcincta</name>
    <name type="common">Brown stomach worm</name>
    <name type="synonym">Ostertagia circumcincta</name>
    <dbReference type="NCBI Taxonomy" id="45464"/>
    <lineage>
        <taxon>Eukaryota</taxon>
        <taxon>Metazoa</taxon>
        <taxon>Ecdysozoa</taxon>
        <taxon>Nematoda</taxon>
        <taxon>Chromadorea</taxon>
        <taxon>Rhabditida</taxon>
        <taxon>Rhabditina</taxon>
        <taxon>Rhabditomorpha</taxon>
        <taxon>Strongyloidea</taxon>
        <taxon>Trichostrongylidae</taxon>
        <taxon>Teladorsagia</taxon>
    </lineage>
</organism>
<evidence type="ECO:0000256" key="2">
    <source>
        <dbReference type="SAM" id="Phobius"/>
    </source>
</evidence>
<name>A0A2G9V2N2_TELCI</name>
<feature type="transmembrane region" description="Helical" evidence="2">
    <location>
        <begin position="34"/>
        <end position="54"/>
    </location>
</feature>
<protein>
    <submittedName>
        <fullName evidence="3">Uncharacterized protein</fullName>
    </submittedName>
</protein>
<evidence type="ECO:0000313" key="3">
    <source>
        <dbReference type="EMBL" id="PIO76222.1"/>
    </source>
</evidence>
<evidence type="ECO:0000256" key="1">
    <source>
        <dbReference type="SAM" id="MobiDB-lite"/>
    </source>
</evidence>
<dbReference type="Proteomes" id="UP000230423">
    <property type="component" value="Unassembled WGS sequence"/>
</dbReference>
<keyword evidence="2" id="KW-1133">Transmembrane helix</keyword>
<accession>A0A2G9V2N2</accession>
<keyword evidence="4" id="KW-1185">Reference proteome</keyword>
<feature type="compositionally biased region" description="Basic and acidic residues" evidence="1">
    <location>
        <begin position="82"/>
        <end position="103"/>
    </location>
</feature>
<evidence type="ECO:0000313" key="4">
    <source>
        <dbReference type="Proteomes" id="UP000230423"/>
    </source>
</evidence>
<dbReference type="EMBL" id="KZ345069">
    <property type="protein sequence ID" value="PIO76222.1"/>
    <property type="molecule type" value="Genomic_DNA"/>
</dbReference>
<dbReference type="AlphaFoldDB" id="A0A2G9V2N2"/>